<keyword evidence="1" id="KW-0732">Signal</keyword>
<feature type="chain" id="PRO_5010289713" evidence="1">
    <location>
        <begin position="22"/>
        <end position="101"/>
    </location>
</feature>
<evidence type="ECO:0000313" key="2">
    <source>
        <dbReference type="EMBL" id="SFU56356.1"/>
    </source>
</evidence>
<proteinExistence type="predicted"/>
<keyword evidence="3" id="KW-1185">Reference proteome</keyword>
<accession>A0A1I7H786</accession>
<reference evidence="3" key="1">
    <citation type="submission" date="2016-10" db="EMBL/GenBank/DDBJ databases">
        <authorList>
            <person name="Varghese N."/>
        </authorList>
    </citation>
    <scope>NUCLEOTIDE SEQUENCE [LARGE SCALE GENOMIC DNA]</scope>
    <source>
        <strain evidence="3">DSM 18820</strain>
    </source>
</reference>
<dbReference type="RefSeq" id="WP_139237113.1">
    <property type="nucleotide sequence ID" value="NZ_BMXC01000001.1"/>
</dbReference>
<dbReference type="Proteomes" id="UP000182491">
    <property type="component" value="Unassembled WGS sequence"/>
</dbReference>
<name>A0A1I7H786_9BACT</name>
<dbReference type="PROSITE" id="PS51257">
    <property type="entry name" value="PROKAR_LIPOPROTEIN"/>
    <property type="match status" value="1"/>
</dbReference>
<dbReference type="AlphaFoldDB" id="A0A1I7H786"/>
<protein>
    <submittedName>
        <fullName evidence="2">Uncharacterized protein</fullName>
    </submittedName>
</protein>
<evidence type="ECO:0000256" key="1">
    <source>
        <dbReference type="SAM" id="SignalP"/>
    </source>
</evidence>
<feature type="signal peptide" evidence="1">
    <location>
        <begin position="1"/>
        <end position="21"/>
    </location>
</feature>
<evidence type="ECO:0000313" key="3">
    <source>
        <dbReference type="Proteomes" id="UP000182491"/>
    </source>
</evidence>
<dbReference type="EMBL" id="FPCA01000001">
    <property type="protein sequence ID" value="SFU56356.1"/>
    <property type="molecule type" value="Genomic_DNA"/>
</dbReference>
<organism evidence="2 3">
    <name type="scientific">Pontibacter akesuensis</name>
    <dbReference type="NCBI Taxonomy" id="388950"/>
    <lineage>
        <taxon>Bacteria</taxon>
        <taxon>Pseudomonadati</taxon>
        <taxon>Bacteroidota</taxon>
        <taxon>Cytophagia</taxon>
        <taxon>Cytophagales</taxon>
        <taxon>Hymenobacteraceae</taxon>
        <taxon>Pontibacter</taxon>
    </lineage>
</organism>
<dbReference type="STRING" id="388950.GCA_001611675_00658"/>
<gene>
    <name evidence="2" type="ORF">SAMN04487941_1560</name>
</gene>
<sequence>MKAVSNYVLLLILALSGCSSLETVVKPTYNNGGYTFEKYKSKSLQAADSAVITGVVTTRRSDESSLISIVRLGCYSQQTGSDAYLFKVKPFDVRSQSKAIS</sequence>